<keyword evidence="1" id="KW-0812">Transmembrane</keyword>
<evidence type="ECO:0000313" key="3">
    <source>
        <dbReference type="EMBL" id="OUB89578.1"/>
    </source>
</evidence>
<gene>
    <name evidence="4" type="ORF">BK784_23460</name>
    <name evidence="3" type="ORF">BK784_26620</name>
    <name evidence="2" type="ORF">BK784_26780</name>
</gene>
<sequence length="88" mass="9961">MNWLDFLIGCCVGSLFGIIFCSVQDIRSVGRKGMKADGHVIYRCLLCKTERKLKVHKKDYCEVKVCPNCLGVSVDVFKIAKYKQVGEK</sequence>
<evidence type="ECO:0000313" key="4">
    <source>
        <dbReference type="EMBL" id="OUB92317.1"/>
    </source>
</evidence>
<accession>A0A9X6MY98</accession>
<organism evidence="3 5">
    <name type="scientific">Bacillus thuringiensis subsp. medellin</name>
    <dbReference type="NCBI Taxonomy" id="79672"/>
    <lineage>
        <taxon>Bacteria</taxon>
        <taxon>Bacillati</taxon>
        <taxon>Bacillota</taxon>
        <taxon>Bacilli</taxon>
        <taxon>Bacillales</taxon>
        <taxon>Bacillaceae</taxon>
        <taxon>Bacillus</taxon>
        <taxon>Bacillus cereus group</taxon>
    </lineage>
</organism>
<protein>
    <submittedName>
        <fullName evidence="3">Uncharacterized protein</fullName>
    </submittedName>
</protein>
<dbReference type="EMBL" id="MOOV01000235">
    <property type="protein sequence ID" value="OUB89578.1"/>
    <property type="molecule type" value="Genomic_DNA"/>
</dbReference>
<evidence type="ECO:0000313" key="5">
    <source>
        <dbReference type="Proteomes" id="UP000195160"/>
    </source>
</evidence>
<evidence type="ECO:0000313" key="2">
    <source>
        <dbReference type="EMBL" id="OUB89490.1"/>
    </source>
</evidence>
<dbReference type="Proteomes" id="UP000195160">
    <property type="component" value="Unassembled WGS sequence"/>
</dbReference>
<dbReference type="EMBL" id="MOOV01000236">
    <property type="protein sequence ID" value="OUB89490.1"/>
    <property type="molecule type" value="Genomic_DNA"/>
</dbReference>
<evidence type="ECO:0000256" key="1">
    <source>
        <dbReference type="SAM" id="Phobius"/>
    </source>
</evidence>
<proteinExistence type="predicted"/>
<keyword evidence="1" id="KW-1133">Transmembrane helix</keyword>
<dbReference type="EMBL" id="MOOV01000190">
    <property type="protein sequence ID" value="OUB92317.1"/>
    <property type="molecule type" value="Genomic_DNA"/>
</dbReference>
<name>A0A9X6MY98_BACTV</name>
<keyword evidence="1" id="KW-0472">Membrane</keyword>
<dbReference type="RefSeq" id="WP_088068582.1">
    <property type="nucleotide sequence ID" value="NZ_MOOV01000190.1"/>
</dbReference>
<comment type="caution">
    <text evidence="3">The sequence shown here is derived from an EMBL/GenBank/DDBJ whole genome shotgun (WGS) entry which is preliminary data.</text>
</comment>
<feature type="transmembrane region" description="Helical" evidence="1">
    <location>
        <begin position="6"/>
        <end position="26"/>
    </location>
</feature>
<reference evidence="3 5" key="1">
    <citation type="submission" date="2016-10" db="EMBL/GenBank/DDBJ databases">
        <title>Comparative genomics of Bacillus thuringiensis reveals a path to pathogens against multiple invertebrate hosts.</title>
        <authorList>
            <person name="Zheng J."/>
            <person name="Gao Q."/>
            <person name="Liu H."/>
            <person name="Peng D."/>
            <person name="Ruan L."/>
            <person name="Sun M."/>
        </authorList>
    </citation>
    <scope>NUCLEOTIDE SEQUENCE [LARGE SCALE GENOMIC DNA]</scope>
    <source>
        <strain evidence="3">T30001</strain>
    </source>
</reference>
<dbReference type="AlphaFoldDB" id="A0A9X6MY98"/>